<accession>A0A4C1YZE9</accession>
<sequence length="228" mass="25325">MRISKLNRAELGMETTTGLPQSTAHDHITDNDGPTSSFVGFCVKSSLSLDSKPGPALDSIHGLLLVLIQCSLSRSRPHSLRRPRPVLEAGPGFILDRDRDTALFYRPFPLTIPITVALSDECVILCDTRGSWRPRDSKDVHMVRSLHIYFALLKSINFFTHHTALDHTLSRDCPFQTLYCRDEDSSVERPCREGHARAAGGQKTDSSHVILLQTTLLSNIIAPKSILI</sequence>
<keyword evidence="2" id="KW-1185">Reference proteome</keyword>
<proteinExistence type="predicted"/>
<evidence type="ECO:0000313" key="1">
    <source>
        <dbReference type="EMBL" id="GBP80184.1"/>
    </source>
</evidence>
<protein>
    <submittedName>
        <fullName evidence="1">Uncharacterized protein</fullName>
    </submittedName>
</protein>
<evidence type="ECO:0000313" key="2">
    <source>
        <dbReference type="Proteomes" id="UP000299102"/>
    </source>
</evidence>
<name>A0A4C1YZE9_EUMVA</name>
<organism evidence="1 2">
    <name type="scientific">Eumeta variegata</name>
    <name type="common">Bagworm moth</name>
    <name type="synonym">Eumeta japonica</name>
    <dbReference type="NCBI Taxonomy" id="151549"/>
    <lineage>
        <taxon>Eukaryota</taxon>
        <taxon>Metazoa</taxon>
        <taxon>Ecdysozoa</taxon>
        <taxon>Arthropoda</taxon>
        <taxon>Hexapoda</taxon>
        <taxon>Insecta</taxon>
        <taxon>Pterygota</taxon>
        <taxon>Neoptera</taxon>
        <taxon>Endopterygota</taxon>
        <taxon>Lepidoptera</taxon>
        <taxon>Glossata</taxon>
        <taxon>Ditrysia</taxon>
        <taxon>Tineoidea</taxon>
        <taxon>Psychidae</taxon>
        <taxon>Oiketicinae</taxon>
        <taxon>Eumeta</taxon>
    </lineage>
</organism>
<dbReference type="Proteomes" id="UP000299102">
    <property type="component" value="Unassembled WGS sequence"/>
</dbReference>
<dbReference type="AlphaFoldDB" id="A0A4C1YZE9"/>
<gene>
    <name evidence="1" type="ORF">EVAR_97378_1</name>
</gene>
<dbReference type="EMBL" id="BGZK01001449">
    <property type="protein sequence ID" value="GBP80184.1"/>
    <property type="molecule type" value="Genomic_DNA"/>
</dbReference>
<reference evidence="1 2" key="1">
    <citation type="journal article" date="2019" name="Commun. Biol.">
        <title>The bagworm genome reveals a unique fibroin gene that provides high tensile strength.</title>
        <authorList>
            <person name="Kono N."/>
            <person name="Nakamura H."/>
            <person name="Ohtoshi R."/>
            <person name="Tomita M."/>
            <person name="Numata K."/>
            <person name="Arakawa K."/>
        </authorList>
    </citation>
    <scope>NUCLEOTIDE SEQUENCE [LARGE SCALE GENOMIC DNA]</scope>
</reference>
<comment type="caution">
    <text evidence="1">The sequence shown here is derived from an EMBL/GenBank/DDBJ whole genome shotgun (WGS) entry which is preliminary data.</text>
</comment>